<dbReference type="Gene3D" id="1.10.10.10">
    <property type="entry name" value="Winged helix-like DNA-binding domain superfamily/Winged helix DNA-binding domain"/>
    <property type="match status" value="1"/>
</dbReference>
<protein>
    <submittedName>
        <fullName evidence="6">GAF and ANTAR domain-containing protein</fullName>
    </submittedName>
</protein>
<dbReference type="SUPFAM" id="SSF52172">
    <property type="entry name" value="CheY-like"/>
    <property type="match status" value="1"/>
</dbReference>
<dbReference type="SUPFAM" id="SSF55781">
    <property type="entry name" value="GAF domain-like"/>
    <property type="match status" value="1"/>
</dbReference>
<evidence type="ECO:0000313" key="7">
    <source>
        <dbReference type="Proteomes" id="UP001056336"/>
    </source>
</evidence>
<evidence type="ECO:0000256" key="1">
    <source>
        <dbReference type="ARBA" id="ARBA00022679"/>
    </source>
</evidence>
<feature type="domain" description="ANTAR" evidence="5">
    <location>
        <begin position="171"/>
        <end position="232"/>
    </location>
</feature>
<evidence type="ECO:0000256" key="2">
    <source>
        <dbReference type="ARBA" id="ARBA00022777"/>
    </source>
</evidence>
<evidence type="ECO:0000256" key="4">
    <source>
        <dbReference type="ARBA" id="ARBA00023163"/>
    </source>
</evidence>
<evidence type="ECO:0000259" key="5">
    <source>
        <dbReference type="PROSITE" id="PS50921"/>
    </source>
</evidence>
<gene>
    <name evidence="6" type="ORF">M6D93_03980</name>
</gene>
<keyword evidence="1" id="KW-0808">Transferase</keyword>
<evidence type="ECO:0000313" key="6">
    <source>
        <dbReference type="EMBL" id="UQX89168.1"/>
    </source>
</evidence>
<dbReference type="InterPro" id="IPR005561">
    <property type="entry name" value="ANTAR"/>
</dbReference>
<dbReference type="InterPro" id="IPR011006">
    <property type="entry name" value="CheY-like_superfamily"/>
</dbReference>
<dbReference type="RefSeq" id="WP_249773064.1">
    <property type="nucleotide sequence ID" value="NZ_CP097332.1"/>
</dbReference>
<keyword evidence="2" id="KW-0418">Kinase</keyword>
<keyword evidence="7" id="KW-1185">Reference proteome</keyword>
<dbReference type="InterPro" id="IPR029016">
    <property type="entry name" value="GAF-like_dom_sf"/>
</dbReference>
<reference evidence="6" key="2">
    <citation type="submission" date="2022-05" db="EMBL/GenBank/DDBJ databases">
        <authorList>
            <person name="Kim J.-S."/>
            <person name="Lee K."/>
            <person name="Suh M."/>
            <person name="Eom M."/>
            <person name="Kim J.-S."/>
            <person name="Kim D.-S."/>
            <person name="Ko S.-H."/>
            <person name="Shin Y."/>
            <person name="Lee J.-S."/>
        </authorList>
    </citation>
    <scope>NUCLEOTIDE SEQUENCE</scope>
    <source>
        <strain evidence="6">N237</strain>
    </source>
</reference>
<organism evidence="6 7">
    <name type="scientific">Jatrophihabitans telluris</name>
    <dbReference type="NCBI Taxonomy" id="2038343"/>
    <lineage>
        <taxon>Bacteria</taxon>
        <taxon>Bacillati</taxon>
        <taxon>Actinomycetota</taxon>
        <taxon>Actinomycetes</taxon>
        <taxon>Jatrophihabitantales</taxon>
        <taxon>Jatrophihabitantaceae</taxon>
        <taxon>Jatrophihabitans</taxon>
    </lineage>
</organism>
<evidence type="ECO:0000256" key="3">
    <source>
        <dbReference type="ARBA" id="ARBA00023015"/>
    </source>
</evidence>
<dbReference type="Pfam" id="PF01590">
    <property type="entry name" value="GAF"/>
    <property type="match status" value="1"/>
</dbReference>
<dbReference type="PROSITE" id="PS50921">
    <property type="entry name" value="ANTAR"/>
    <property type="match status" value="1"/>
</dbReference>
<dbReference type="InterPro" id="IPR036388">
    <property type="entry name" value="WH-like_DNA-bd_sf"/>
</dbReference>
<name>A0ABY4R068_9ACTN</name>
<dbReference type="SMART" id="SM01012">
    <property type="entry name" value="ANTAR"/>
    <property type="match status" value="1"/>
</dbReference>
<dbReference type="PIRSF" id="PIRSF036625">
    <property type="entry name" value="GAF_ANTAR"/>
    <property type="match status" value="1"/>
</dbReference>
<dbReference type="EMBL" id="CP097332">
    <property type="protein sequence ID" value="UQX89168.1"/>
    <property type="molecule type" value="Genomic_DNA"/>
</dbReference>
<dbReference type="Proteomes" id="UP001056336">
    <property type="component" value="Chromosome"/>
</dbReference>
<sequence>MTPSDPSDGARLFAQIARDLFALASLTQVRNRIVRLAVELLGADVATVWMPAHSGGVASIRAVASTDPPRASQFAEVMSRLHEGLAWDCLQLRVTMSVVDTRTDSRWPNLSAYLEHQPAPALLSVAGFSLDVGERNLGALTLASSTADFFTDHGMLVASVLAEHAAISLDAIGRAEKITNLQRAMESNKRIGIALGVLMHSLGVDELHAFSLLRSASQASHRKLFEVAEEVILTGAPPQLPSRRPR</sequence>
<accession>A0ABY4R068</accession>
<dbReference type="InterPro" id="IPR003018">
    <property type="entry name" value="GAF"/>
</dbReference>
<dbReference type="Gene3D" id="3.30.450.40">
    <property type="match status" value="1"/>
</dbReference>
<dbReference type="SMART" id="SM00065">
    <property type="entry name" value="GAF"/>
    <property type="match status" value="1"/>
</dbReference>
<keyword evidence="3" id="KW-0805">Transcription regulation</keyword>
<reference evidence="6" key="1">
    <citation type="journal article" date="2018" name="Int. J. Syst. Evol. Microbiol.">
        <title>Jatrophihabitans telluris sp. nov., isolated from sediment soil of lava forest wetlands and the emended description of the genus Jatrophihabitans.</title>
        <authorList>
            <person name="Lee K.C."/>
            <person name="Suh M.K."/>
            <person name="Eom M.K."/>
            <person name="Kim K.K."/>
            <person name="Kim J.S."/>
            <person name="Kim D.S."/>
            <person name="Ko S.H."/>
            <person name="Shin Y.K."/>
            <person name="Lee J.S."/>
        </authorList>
    </citation>
    <scope>NUCLEOTIDE SEQUENCE</scope>
    <source>
        <strain evidence="6">N237</strain>
    </source>
</reference>
<keyword evidence="4" id="KW-0804">Transcription</keyword>
<proteinExistence type="predicted"/>
<dbReference type="InterPro" id="IPR012074">
    <property type="entry name" value="GAF_ANTAR"/>
</dbReference>
<dbReference type="Pfam" id="PF03861">
    <property type="entry name" value="ANTAR"/>
    <property type="match status" value="1"/>
</dbReference>